<comment type="subcellular location">
    <subcellularLocation>
        <location evidence="6">Cell membrane</location>
        <topology evidence="6">Multi-pass membrane protein</topology>
    </subcellularLocation>
    <subcellularLocation>
        <location evidence="6">Cytoplasmic vesicle</location>
        <location evidence="6">Secretory vesicle membrane</location>
        <topology evidence="6">Multi-pass membrane protein</topology>
    </subcellularLocation>
</comment>
<organism evidence="7 8">
    <name type="scientific">Chloropicon primus</name>
    <dbReference type="NCBI Taxonomy" id="1764295"/>
    <lineage>
        <taxon>Eukaryota</taxon>
        <taxon>Viridiplantae</taxon>
        <taxon>Chlorophyta</taxon>
        <taxon>Chloropicophyceae</taxon>
        <taxon>Chloropicales</taxon>
        <taxon>Chloropicaceae</taxon>
        <taxon>Chloropicon</taxon>
    </lineage>
</organism>
<keyword evidence="6" id="KW-0813">Transport</keyword>
<feature type="transmembrane region" description="Helical" evidence="6">
    <location>
        <begin position="135"/>
        <end position="159"/>
    </location>
</feature>
<keyword evidence="6" id="KW-1003">Cell membrane</keyword>
<dbReference type="GO" id="GO:0015031">
    <property type="term" value="P:protein transport"/>
    <property type="evidence" value="ECO:0007669"/>
    <property type="project" value="InterPro"/>
</dbReference>
<feature type="transmembrane region" description="Helical" evidence="6">
    <location>
        <begin position="179"/>
        <end position="202"/>
    </location>
</feature>
<evidence type="ECO:0000256" key="2">
    <source>
        <dbReference type="ARBA" id="ARBA00010482"/>
    </source>
</evidence>
<keyword evidence="8" id="KW-1185">Reference proteome</keyword>
<sequence>MNVTGQIGKFAAKRQRDAIAQRMKEGMNFGNSSKVDWEDYNYPPLLQIIHFSLDDIEDAQAKSAVRWAHMSYRFVCFTLLFNIAATLVLVSSGAKGSFLNVLYSIFNFIIVSLVGLYSFYNAYKGLATNNMSMSLKYIMIQCLTIVFMVVSVSAYGANFNGLGSLKKANNASSKIKQMWVAWVIVESIMWIINLCTGIYSALKVQQNRREGRPTAFPLTENPT</sequence>
<evidence type="ECO:0000256" key="3">
    <source>
        <dbReference type="ARBA" id="ARBA00022692"/>
    </source>
</evidence>
<comment type="similarity">
    <text evidence="2 6">Belongs to the SCAMP family.</text>
</comment>
<keyword evidence="4 6" id="KW-1133">Transmembrane helix</keyword>
<gene>
    <name evidence="7" type="ORF">A3770_16p78420</name>
</gene>
<dbReference type="EMBL" id="CP031049">
    <property type="protein sequence ID" value="QDZ25324.1"/>
    <property type="molecule type" value="Genomic_DNA"/>
</dbReference>
<protein>
    <recommendedName>
        <fullName evidence="6">Secretory carrier-associated membrane protein</fullName>
        <shortName evidence="6">Secretory carrier membrane protein</shortName>
    </recommendedName>
</protein>
<evidence type="ECO:0000256" key="4">
    <source>
        <dbReference type="ARBA" id="ARBA00022989"/>
    </source>
</evidence>
<comment type="function">
    <text evidence="1 6">Probably involved in membrane trafficking.</text>
</comment>
<evidence type="ECO:0000256" key="1">
    <source>
        <dbReference type="ARBA" id="ARBA00004003"/>
    </source>
</evidence>
<evidence type="ECO:0000313" key="7">
    <source>
        <dbReference type="EMBL" id="QDZ25324.1"/>
    </source>
</evidence>
<dbReference type="Proteomes" id="UP000316726">
    <property type="component" value="Chromosome 16"/>
</dbReference>
<evidence type="ECO:0000256" key="6">
    <source>
        <dbReference type="RuleBase" id="RU363122"/>
    </source>
</evidence>
<feature type="transmembrane region" description="Helical" evidence="6">
    <location>
        <begin position="102"/>
        <end position="123"/>
    </location>
</feature>
<name>A0A5B8N0M9_9CHLO</name>
<dbReference type="GO" id="GO:0005886">
    <property type="term" value="C:plasma membrane"/>
    <property type="evidence" value="ECO:0007669"/>
    <property type="project" value="UniProtKB-SubCell"/>
</dbReference>
<dbReference type="OrthoDB" id="565522at2759"/>
<evidence type="ECO:0000313" key="8">
    <source>
        <dbReference type="Proteomes" id="UP000316726"/>
    </source>
</evidence>
<dbReference type="AlphaFoldDB" id="A0A5B8N0M9"/>
<keyword evidence="6" id="KW-0968">Cytoplasmic vesicle</keyword>
<accession>A0A5B8N0M9</accession>
<reference evidence="7 8" key="1">
    <citation type="submission" date="2018-07" db="EMBL/GenBank/DDBJ databases">
        <title>The complete nuclear genome of the prasinophyte Chloropicon primus (CCMP1205).</title>
        <authorList>
            <person name="Pombert J.-F."/>
            <person name="Otis C."/>
            <person name="Turmel M."/>
            <person name="Lemieux C."/>
        </authorList>
    </citation>
    <scope>NUCLEOTIDE SEQUENCE [LARGE SCALE GENOMIC DNA]</scope>
    <source>
        <strain evidence="7 8">CCMP1205</strain>
    </source>
</reference>
<dbReference type="InterPro" id="IPR007273">
    <property type="entry name" value="SCAMP"/>
</dbReference>
<evidence type="ECO:0000256" key="5">
    <source>
        <dbReference type="ARBA" id="ARBA00023136"/>
    </source>
</evidence>
<keyword evidence="5 6" id="KW-0472">Membrane</keyword>
<keyword evidence="3 6" id="KW-0812">Transmembrane</keyword>
<dbReference type="GO" id="GO:0030658">
    <property type="term" value="C:transport vesicle membrane"/>
    <property type="evidence" value="ECO:0007669"/>
    <property type="project" value="UniProtKB-SubCell"/>
</dbReference>
<dbReference type="Pfam" id="PF04144">
    <property type="entry name" value="SCAMP"/>
    <property type="match status" value="1"/>
</dbReference>
<proteinExistence type="inferred from homology"/>
<feature type="transmembrane region" description="Helical" evidence="6">
    <location>
        <begin position="72"/>
        <end position="90"/>
    </location>
</feature>